<dbReference type="PANTHER" id="PTHR33529">
    <property type="entry name" value="SLR0882 PROTEIN-RELATED"/>
    <property type="match status" value="1"/>
</dbReference>
<comment type="caution">
    <text evidence="7">The sequence shown here is derived from an EMBL/GenBank/DDBJ whole genome shotgun (WGS) entry which is preliminary data.</text>
</comment>
<keyword evidence="5 6" id="KW-0472">Membrane</keyword>
<feature type="transmembrane region" description="Helical" evidence="6">
    <location>
        <begin position="289"/>
        <end position="306"/>
    </location>
</feature>
<gene>
    <name evidence="7" type="ORF">CFH83_02930</name>
</gene>
<dbReference type="InterPro" id="IPR005495">
    <property type="entry name" value="LptG/LptF_permease"/>
</dbReference>
<dbReference type="Pfam" id="PF03739">
    <property type="entry name" value="LptF_LptG"/>
    <property type="match status" value="1"/>
</dbReference>
<evidence type="ECO:0000256" key="5">
    <source>
        <dbReference type="ARBA" id="ARBA00023136"/>
    </source>
</evidence>
<keyword evidence="4 6" id="KW-1133">Transmembrane helix</keyword>
<sequence>MGKLRHYILSHLSILFFSIFLPLFAIASVIFLIKLATYTAVIQLSLLEMGKLYLFVIPELLFYTLPIAFVVGGALALYRLSNDNEMVVVFSLGISPSFVGRVLAVPALLLTLLMFVNFIVVIPYIKVISGNFLEKKRAEAKFNLSASEFGHHFGEWMLFINKSDQDSRVFEDVVLFNKDMNDEILIKSDKAELINKNGVLQLKLSDGESYSYSDKLLKTMLFKTGYINDRMTTDPTIYRNTLDFWTNEIERGKKERLLITNTLLSLFPLLSVFLMIALGVVHARHQKRWIYLWLFLSIVGFYSAAIMVQKWFAFHTIWIVALIWFILSYSFYKRLVGSRF</sequence>
<feature type="transmembrane region" description="Helical" evidence="6">
    <location>
        <begin position="312"/>
        <end position="332"/>
    </location>
</feature>
<organism evidence="7 8">
    <name type="scientific">Sulfuricurvum kujiense</name>
    <dbReference type="NCBI Taxonomy" id="148813"/>
    <lineage>
        <taxon>Bacteria</taxon>
        <taxon>Pseudomonadati</taxon>
        <taxon>Campylobacterota</taxon>
        <taxon>Epsilonproteobacteria</taxon>
        <taxon>Campylobacterales</taxon>
        <taxon>Sulfurimonadaceae</taxon>
        <taxon>Sulfuricurvum</taxon>
    </lineage>
</organism>
<feature type="transmembrane region" description="Helical" evidence="6">
    <location>
        <begin position="98"/>
        <end position="125"/>
    </location>
</feature>
<dbReference type="GO" id="GO:0015920">
    <property type="term" value="P:lipopolysaccharide transport"/>
    <property type="evidence" value="ECO:0007669"/>
    <property type="project" value="TreeGrafter"/>
</dbReference>
<feature type="transmembrane region" description="Helical" evidence="6">
    <location>
        <begin position="12"/>
        <end position="33"/>
    </location>
</feature>
<evidence type="ECO:0000256" key="1">
    <source>
        <dbReference type="ARBA" id="ARBA00004651"/>
    </source>
</evidence>
<comment type="subcellular location">
    <subcellularLocation>
        <location evidence="1">Cell membrane</location>
        <topology evidence="1">Multi-pass membrane protein</topology>
    </subcellularLocation>
</comment>
<feature type="transmembrane region" description="Helical" evidence="6">
    <location>
        <begin position="263"/>
        <end position="282"/>
    </location>
</feature>
<proteinExistence type="predicted"/>
<feature type="transmembrane region" description="Helical" evidence="6">
    <location>
        <begin position="53"/>
        <end position="78"/>
    </location>
</feature>
<evidence type="ECO:0000313" key="7">
    <source>
        <dbReference type="EMBL" id="DAB39021.1"/>
    </source>
</evidence>
<keyword evidence="2" id="KW-1003">Cell membrane</keyword>
<dbReference type="EMBL" id="DLUI01000046">
    <property type="protein sequence ID" value="DAB39021.1"/>
    <property type="molecule type" value="Genomic_DNA"/>
</dbReference>
<name>A0A2D3WCK7_9BACT</name>
<dbReference type="PANTHER" id="PTHR33529:SF7">
    <property type="entry name" value="LIPOPOLYSACCHARIDE EXPORT SYSTEM PERMEASE PROTEIN LPTF"/>
    <property type="match status" value="1"/>
</dbReference>
<evidence type="ECO:0000256" key="2">
    <source>
        <dbReference type="ARBA" id="ARBA00022475"/>
    </source>
</evidence>
<evidence type="ECO:0000256" key="3">
    <source>
        <dbReference type="ARBA" id="ARBA00022692"/>
    </source>
</evidence>
<dbReference type="RefSeq" id="WP_294893363.1">
    <property type="nucleotide sequence ID" value="NZ_DLUI01000046.1"/>
</dbReference>
<accession>A0A2D3WCK7</accession>
<dbReference type="AlphaFoldDB" id="A0A2D3WCK7"/>
<dbReference type="Proteomes" id="UP000228859">
    <property type="component" value="Unassembled WGS sequence"/>
</dbReference>
<evidence type="ECO:0000313" key="8">
    <source>
        <dbReference type="Proteomes" id="UP000228859"/>
    </source>
</evidence>
<evidence type="ECO:0000256" key="6">
    <source>
        <dbReference type="SAM" id="Phobius"/>
    </source>
</evidence>
<dbReference type="GO" id="GO:0043190">
    <property type="term" value="C:ATP-binding cassette (ABC) transporter complex"/>
    <property type="evidence" value="ECO:0007669"/>
    <property type="project" value="TreeGrafter"/>
</dbReference>
<evidence type="ECO:0000256" key="4">
    <source>
        <dbReference type="ARBA" id="ARBA00022989"/>
    </source>
</evidence>
<reference evidence="7 8" key="1">
    <citation type="journal article" date="2017" name="Front. Microbiol.">
        <title>Comparative Genomic Analysis of the Class Epsilonproteobacteria and Proposed Reclassification to Epsilonbacteraeota (phyl. nov.).</title>
        <authorList>
            <person name="Waite D.W."/>
            <person name="Vanwonterghem I."/>
            <person name="Rinke C."/>
            <person name="Parks D.H."/>
            <person name="Zhang Y."/>
            <person name="Takai K."/>
            <person name="Sievert S.M."/>
            <person name="Simon J."/>
            <person name="Campbell B.J."/>
            <person name="Hanson T.E."/>
            <person name="Woyke T."/>
            <person name="Klotz M.G."/>
            <person name="Hugenholtz P."/>
        </authorList>
    </citation>
    <scope>NUCLEOTIDE SEQUENCE [LARGE SCALE GENOMIC DNA]</scope>
    <source>
        <strain evidence="7">UBA12443</strain>
    </source>
</reference>
<keyword evidence="3 6" id="KW-0812">Transmembrane</keyword>
<protein>
    <submittedName>
        <fullName evidence="7">Permease</fullName>
    </submittedName>
</protein>